<feature type="transmembrane region" description="Helical" evidence="1">
    <location>
        <begin position="201"/>
        <end position="221"/>
    </location>
</feature>
<feature type="transmembrane region" description="Helical" evidence="1">
    <location>
        <begin position="259"/>
        <end position="278"/>
    </location>
</feature>
<dbReference type="SUPFAM" id="SSF103481">
    <property type="entry name" value="Multidrug resistance efflux transporter EmrE"/>
    <property type="match status" value="1"/>
</dbReference>
<name>A0ABQ3MUT3_9PSEU</name>
<feature type="transmembrane region" description="Helical" evidence="1">
    <location>
        <begin position="316"/>
        <end position="335"/>
    </location>
</feature>
<evidence type="ECO:0000313" key="3">
    <source>
        <dbReference type="Proteomes" id="UP000605568"/>
    </source>
</evidence>
<organism evidence="2 3">
    <name type="scientific">Lentzea cavernae</name>
    <dbReference type="NCBI Taxonomy" id="2020703"/>
    <lineage>
        <taxon>Bacteria</taxon>
        <taxon>Bacillati</taxon>
        <taxon>Actinomycetota</taxon>
        <taxon>Actinomycetes</taxon>
        <taxon>Pseudonocardiales</taxon>
        <taxon>Pseudonocardiaceae</taxon>
        <taxon>Lentzea</taxon>
    </lineage>
</organism>
<feature type="transmembrane region" description="Helical" evidence="1">
    <location>
        <begin position="176"/>
        <end position="195"/>
    </location>
</feature>
<keyword evidence="1" id="KW-1133">Transmembrane helix</keyword>
<evidence type="ECO:0000313" key="2">
    <source>
        <dbReference type="EMBL" id="GHH54217.1"/>
    </source>
</evidence>
<evidence type="ECO:0008006" key="4">
    <source>
        <dbReference type="Google" id="ProtNLM"/>
    </source>
</evidence>
<dbReference type="EMBL" id="BNAR01000013">
    <property type="protein sequence ID" value="GHH54217.1"/>
    <property type="molecule type" value="Genomic_DNA"/>
</dbReference>
<keyword evidence="1" id="KW-0472">Membrane</keyword>
<feature type="transmembrane region" description="Helical" evidence="1">
    <location>
        <begin position="79"/>
        <end position="100"/>
    </location>
</feature>
<sequence>MVHALPKCSTSGASLISSGLVPQTIVTVFVSRTAARYFIDLDESGHIPLTFTRKSCLGYRSKVLAYKRVVVSALMSGHLALAVSTVLYGLGIVAQTVAARRADARPGSGVGLLARLASDRLYLLGFSGQVGGFLFAFLAREDLPLYLVQAGSSSAVGLATVIGVLLLGWRIRRVEIAVLVVMACGLLLLTGAAAPSTARELPLVPALVVLGLLTLAVLPLARTLKAATPVLAGIAFAVVAVAARNVAGKPLLDLVLHPLTWVMVIAAFVGQACLATALQRVSATSAVASMDATTVVISSVAGLALMGDQIAAEREWWVVLGILLVVSGVLVLGSATRRPAQDLVSAGGQR</sequence>
<dbReference type="Proteomes" id="UP000605568">
    <property type="component" value="Unassembled WGS sequence"/>
</dbReference>
<feature type="transmembrane region" description="Helical" evidence="1">
    <location>
        <begin position="145"/>
        <end position="169"/>
    </location>
</feature>
<dbReference type="InterPro" id="IPR037185">
    <property type="entry name" value="EmrE-like"/>
</dbReference>
<dbReference type="PANTHER" id="PTHR40761:SF1">
    <property type="entry name" value="CONSERVED INTEGRAL MEMBRANE ALANINE VALINE AND LEUCINE RICH PROTEIN-RELATED"/>
    <property type="match status" value="1"/>
</dbReference>
<proteinExistence type="predicted"/>
<comment type="caution">
    <text evidence="2">The sequence shown here is derived from an EMBL/GenBank/DDBJ whole genome shotgun (WGS) entry which is preliminary data.</text>
</comment>
<feature type="transmembrane region" description="Helical" evidence="1">
    <location>
        <begin position="228"/>
        <end position="247"/>
    </location>
</feature>
<protein>
    <recommendedName>
        <fullName evidence="4">DMT family transporter</fullName>
    </recommendedName>
</protein>
<accession>A0ABQ3MUT3</accession>
<dbReference type="PANTHER" id="PTHR40761">
    <property type="entry name" value="CONSERVED INTEGRAL MEMBRANE ALANINE VALINE AND LEUCINE RICH PROTEIN-RELATED"/>
    <property type="match status" value="1"/>
</dbReference>
<reference evidence="3" key="1">
    <citation type="journal article" date="2019" name="Int. J. Syst. Evol. Microbiol.">
        <title>The Global Catalogue of Microorganisms (GCM) 10K type strain sequencing project: providing services to taxonomists for standard genome sequencing and annotation.</title>
        <authorList>
            <consortium name="The Broad Institute Genomics Platform"/>
            <consortium name="The Broad Institute Genome Sequencing Center for Infectious Disease"/>
            <person name="Wu L."/>
            <person name="Ma J."/>
        </authorList>
    </citation>
    <scope>NUCLEOTIDE SEQUENCE [LARGE SCALE GENOMIC DNA]</scope>
    <source>
        <strain evidence="3">CGMCC 4.7367</strain>
    </source>
</reference>
<feature type="transmembrane region" description="Helical" evidence="1">
    <location>
        <begin position="121"/>
        <end position="139"/>
    </location>
</feature>
<gene>
    <name evidence="2" type="ORF">GCM10017774_68830</name>
</gene>
<feature type="transmembrane region" description="Helical" evidence="1">
    <location>
        <begin position="285"/>
        <end position="304"/>
    </location>
</feature>
<keyword evidence="1" id="KW-0812">Transmembrane</keyword>
<keyword evidence="3" id="KW-1185">Reference proteome</keyword>
<evidence type="ECO:0000256" key="1">
    <source>
        <dbReference type="SAM" id="Phobius"/>
    </source>
</evidence>